<dbReference type="InterPro" id="IPR050275">
    <property type="entry name" value="PGM_Phosphatase"/>
</dbReference>
<gene>
    <name evidence="1" type="ORF">ACERZ8_16635</name>
</gene>
<protein>
    <submittedName>
        <fullName evidence="1">Histidine phosphatase family protein</fullName>
    </submittedName>
</protein>
<dbReference type="RefSeq" id="WP_407593264.1">
    <property type="nucleotide sequence ID" value="NZ_JBHDIY010000002.1"/>
</dbReference>
<dbReference type="InterPro" id="IPR013078">
    <property type="entry name" value="His_Pase_superF_clade-1"/>
</dbReference>
<proteinExistence type="predicted"/>
<accession>A0ABW8UWA4</accession>
<dbReference type="SMART" id="SM00855">
    <property type="entry name" value="PGAM"/>
    <property type="match status" value="1"/>
</dbReference>
<comment type="caution">
    <text evidence="1">The sequence shown here is derived from an EMBL/GenBank/DDBJ whole genome shotgun (WGS) entry which is preliminary data.</text>
</comment>
<reference evidence="1 2" key="1">
    <citation type="submission" date="2024-08" db="EMBL/GenBank/DDBJ databases">
        <title>Tateyamaria sp. nov., isolated from marine algae.</title>
        <authorList>
            <person name="Choi B.J."/>
            <person name="Kim J.M."/>
            <person name="Lee J.K."/>
            <person name="Choi D.G."/>
            <person name="Bayburt H."/>
            <person name="Baek J.H."/>
            <person name="Han D.M."/>
            <person name="Jeon C.O."/>
        </authorList>
    </citation>
    <scope>NUCLEOTIDE SEQUENCE [LARGE SCALE GENOMIC DNA]</scope>
    <source>
        <strain evidence="1 2">KMU-156</strain>
    </source>
</reference>
<evidence type="ECO:0000313" key="1">
    <source>
        <dbReference type="EMBL" id="MFL4471421.1"/>
    </source>
</evidence>
<dbReference type="EMBL" id="JBHDIY010000002">
    <property type="protein sequence ID" value="MFL4471421.1"/>
    <property type="molecule type" value="Genomic_DNA"/>
</dbReference>
<keyword evidence="2" id="KW-1185">Reference proteome</keyword>
<dbReference type="PIRSF" id="PIRSF000709">
    <property type="entry name" value="6PFK_2-Ptase"/>
    <property type="match status" value="1"/>
</dbReference>
<dbReference type="SUPFAM" id="SSF53254">
    <property type="entry name" value="Phosphoglycerate mutase-like"/>
    <property type="match status" value="1"/>
</dbReference>
<dbReference type="PROSITE" id="PS00175">
    <property type="entry name" value="PG_MUTASE"/>
    <property type="match status" value="1"/>
</dbReference>
<dbReference type="InterPro" id="IPR029033">
    <property type="entry name" value="His_PPase_superfam"/>
</dbReference>
<dbReference type="Pfam" id="PF00300">
    <property type="entry name" value="His_Phos_1"/>
    <property type="match status" value="1"/>
</dbReference>
<dbReference type="PANTHER" id="PTHR48100:SF59">
    <property type="entry name" value="ADENOSYLCOBALAMIN_ALPHA-RIBAZOLE PHOSPHATASE"/>
    <property type="match status" value="1"/>
</dbReference>
<evidence type="ECO:0000313" key="2">
    <source>
        <dbReference type="Proteomes" id="UP001627408"/>
    </source>
</evidence>
<dbReference type="Gene3D" id="3.40.50.1240">
    <property type="entry name" value="Phosphoglycerate mutase-like"/>
    <property type="match status" value="1"/>
</dbReference>
<dbReference type="PANTHER" id="PTHR48100">
    <property type="entry name" value="BROAD-SPECIFICITY PHOSPHATASE YOR283W-RELATED"/>
    <property type="match status" value="1"/>
</dbReference>
<dbReference type="CDD" id="cd07067">
    <property type="entry name" value="HP_PGM_like"/>
    <property type="match status" value="1"/>
</dbReference>
<name>A0ABW8UWA4_9RHOB</name>
<organism evidence="1 2">
    <name type="scientific">Tateyamaria armeniaca</name>
    <dbReference type="NCBI Taxonomy" id="2518930"/>
    <lineage>
        <taxon>Bacteria</taxon>
        <taxon>Pseudomonadati</taxon>
        <taxon>Pseudomonadota</taxon>
        <taxon>Alphaproteobacteria</taxon>
        <taxon>Rhodobacterales</taxon>
        <taxon>Roseobacteraceae</taxon>
        <taxon>Tateyamaria</taxon>
    </lineage>
</organism>
<dbReference type="InterPro" id="IPR001345">
    <property type="entry name" value="PG/BPGM_mutase_AS"/>
</dbReference>
<dbReference type="Proteomes" id="UP001627408">
    <property type="component" value="Unassembled WGS sequence"/>
</dbReference>
<sequence>MTYPDLLILRHGETEWNLAGRMQGEMDSPLTATGRAQASAQQRILTRFGIDGWQAWTSPQGRSAVTARIAMGERAEDLRTDPRLSEITMGEWTGLHRRDIVAAAPHLFETEMDLNWYDHAPGGEGIAALYERTGAFLDDLTGPSVIVTHGITSRMLRCHALGLEPAAFTELPGGQGIVYHLSGGVQTCLSEGA</sequence>